<accession>A0AAJ0MHD6</accession>
<dbReference type="InterPro" id="IPR036282">
    <property type="entry name" value="Glutathione-S-Trfase_C_sf"/>
</dbReference>
<dbReference type="Pfam" id="PF13409">
    <property type="entry name" value="GST_N_2"/>
    <property type="match status" value="1"/>
</dbReference>
<evidence type="ECO:0000313" key="4">
    <source>
        <dbReference type="Proteomes" id="UP001275084"/>
    </source>
</evidence>
<dbReference type="AlphaFoldDB" id="A0AAJ0MHD6"/>
<dbReference type="SUPFAM" id="SSF47616">
    <property type="entry name" value="GST C-terminal domain-like"/>
    <property type="match status" value="1"/>
</dbReference>
<name>A0AAJ0MHD6_9PEZI</name>
<comment type="similarity">
    <text evidence="1">Belongs to the GST superfamily.</text>
</comment>
<reference evidence="3" key="2">
    <citation type="submission" date="2023-06" db="EMBL/GenBank/DDBJ databases">
        <authorList>
            <consortium name="Lawrence Berkeley National Laboratory"/>
            <person name="Haridas S."/>
            <person name="Hensen N."/>
            <person name="Bonometti L."/>
            <person name="Westerberg I."/>
            <person name="Brannstrom I.O."/>
            <person name="Guillou S."/>
            <person name="Cros-Aarteil S."/>
            <person name="Calhoun S."/>
            <person name="Kuo A."/>
            <person name="Mondo S."/>
            <person name="Pangilinan J."/>
            <person name="Riley R."/>
            <person name="Labutti K."/>
            <person name="Andreopoulos B."/>
            <person name="Lipzen A."/>
            <person name="Chen C."/>
            <person name="Yanf M."/>
            <person name="Daum C."/>
            <person name="Ng V."/>
            <person name="Clum A."/>
            <person name="Steindorff A."/>
            <person name="Ohm R."/>
            <person name="Martin F."/>
            <person name="Silar P."/>
            <person name="Natvig D."/>
            <person name="Lalanne C."/>
            <person name="Gautier V."/>
            <person name="Ament-Velasquez S.L."/>
            <person name="Kruys A."/>
            <person name="Hutchinson M.I."/>
            <person name="Powell A.J."/>
            <person name="Barry K."/>
            <person name="Miller A.N."/>
            <person name="Grigoriev I.V."/>
            <person name="Debuchy R."/>
            <person name="Gladieux P."/>
            <person name="Thoren M.H."/>
            <person name="Johannesson H."/>
        </authorList>
    </citation>
    <scope>NUCLEOTIDE SEQUENCE</scope>
    <source>
        <strain evidence="3">CBS 955.72</strain>
    </source>
</reference>
<comment type="caution">
    <text evidence="3">The sequence shown here is derived from an EMBL/GenBank/DDBJ whole genome shotgun (WGS) entry which is preliminary data.</text>
</comment>
<dbReference type="InterPro" id="IPR040079">
    <property type="entry name" value="Glutathione_S-Trfase"/>
</dbReference>
<evidence type="ECO:0000259" key="2">
    <source>
        <dbReference type="PROSITE" id="PS50404"/>
    </source>
</evidence>
<dbReference type="Gene3D" id="3.40.30.10">
    <property type="entry name" value="Glutaredoxin"/>
    <property type="match status" value="1"/>
</dbReference>
<dbReference type="SUPFAM" id="SSF52833">
    <property type="entry name" value="Thioredoxin-like"/>
    <property type="match status" value="1"/>
</dbReference>
<evidence type="ECO:0000256" key="1">
    <source>
        <dbReference type="ARBA" id="ARBA00007409"/>
    </source>
</evidence>
<proteinExistence type="inferred from homology"/>
<dbReference type="InterPro" id="IPR036249">
    <property type="entry name" value="Thioredoxin-like_sf"/>
</dbReference>
<keyword evidence="4" id="KW-1185">Reference proteome</keyword>
<dbReference type="InterPro" id="IPR004045">
    <property type="entry name" value="Glutathione_S-Trfase_N"/>
</dbReference>
<organism evidence="3 4">
    <name type="scientific">Lasiosphaeria hispida</name>
    <dbReference type="NCBI Taxonomy" id="260671"/>
    <lineage>
        <taxon>Eukaryota</taxon>
        <taxon>Fungi</taxon>
        <taxon>Dikarya</taxon>
        <taxon>Ascomycota</taxon>
        <taxon>Pezizomycotina</taxon>
        <taxon>Sordariomycetes</taxon>
        <taxon>Sordariomycetidae</taxon>
        <taxon>Sordariales</taxon>
        <taxon>Lasiosphaeriaceae</taxon>
        <taxon>Lasiosphaeria</taxon>
    </lineage>
</organism>
<dbReference type="PROSITE" id="PS50404">
    <property type="entry name" value="GST_NTER"/>
    <property type="match status" value="1"/>
</dbReference>
<dbReference type="Gene3D" id="1.20.1050.10">
    <property type="match status" value="1"/>
</dbReference>
<dbReference type="EMBL" id="JAUIQD010000002">
    <property type="protein sequence ID" value="KAK3359149.1"/>
    <property type="molecule type" value="Genomic_DNA"/>
</dbReference>
<dbReference type="PANTHER" id="PTHR44051:SF8">
    <property type="entry name" value="GLUTATHIONE S-TRANSFERASE GSTA"/>
    <property type="match status" value="1"/>
</dbReference>
<dbReference type="Proteomes" id="UP001275084">
    <property type="component" value="Unassembled WGS sequence"/>
</dbReference>
<dbReference type="PANTHER" id="PTHR44051">
    <property type="entry name" value="GLUTATHIONE S-TRANSFERASE-RELATED"/>
    <property type="match status" value="1"/>
</dbReference>
<sequence length="249" mass="28044">MVYHLHITSKNYSSWSMRPWLLMRELGIPFEEHSAELISGSYRQPHWKAFSPLAHVPCLYDVANDSTSSSSDPPLILWESTAIVEHLAEAHPDKPVYPAVRAARAWARSATAEMHAGFATMREEMGMNVGLRVELAEEGVSGALGRDLRRVDELWEEGLRRFGGPWLAGGEFTAVDAFFAPVVLRTQTYVGAEKWLGERVRGYVKRMLEVEGVKEWIKLAVGEVGRETLHDEDSIRGRKLLADLRATEE</sequence>
<dbReference type="Pfam" id="PF13410">
    <property type="entry name" value="GST_C_2"/>
    <property type="match status" value="1"/>
</dbReference>
<evidence type="ECO:0000313" key="3">
    <source>
        <dbReference type="EMBL" id="KAK3359149.1"/>
    </source>
</evidence>
<feature type="domain" description="GST N-terminal" evidence="2">
    <location>
        <begin position="3"/>
        <end position="95"/>
    </location>
</feature>
<protein>
    <submittedName>
        <fullName evidence="3">Thioredoxin-like protein</fullName>
    </submittedName>
</protein>
<dbReference type="SFLD" id="SFLDS00019">
    <property type="entry name" value="Glutathione_Transferase_(cytos"/>
    <property type="match status" value="1"/>
</dbReference>
<gene>
    <name evidence="3" type="ORF">B0T25DRAFT_87955</name>
</gene>
<reference evidence="3" key="1">
    <citation type="journal article" date="2023" name="Mol. Phylogenet. Evol.">
        <title>Genome-scale phylogeny and comparative genomics of the fungal order Sordariales.</title>
        <authorList>
            <person name="Hensen N."/>
            <person name="Bonometti L."/>
            <person name="Westerberg I."/>
            <person name="Brannstrom I.O."/>
            <person name="Guillou S."/>
            <person name="Cros-Aarteil S."/>
            <person name="Calhoun S."/>
            <person name="Haridas S."/>
            <person name="Kuo A."/>
            <person name="Mondo S."/>
            <person name="Pangilinan J."/>
            <person name="Riley R."/>
            <person name="LaButti K."/>
            <person name="Andreopoulos B."/>
            <person name="Lipzen A."/>
            <person name="Chen C."/>
            <person name="Yan M."/>
            <person name="Daum C."/>
            <person name="Ng V."/>
            <person name="Clum A."/>
            <person name="Steindorff A."/>
            <person name="Ohm R.A."/>
            <person name="Martin F."/>
            <person name="Silar P."/>
            <person name="Natvig D.O."/>
            <person name="Lalanne C."/>
            <person name="Gautier V."/>
            <person name="Ament-Velasquez S.L."/>
            <person name="Kruys A."/>
            <person name="Hutchinson M.I."/>
            <person name="Powell A.J."/>
            <person name="Barry K."/>
            <person name="Miller A.N."/>
            <person name="Grigoriev I.V."/>
            <person name="Debuchy R."/>
            <person name="Gladieux P."/>
            <person name="Hiltunen Thoren M."/>
            <person name="Johannesson H."/>
        </authorList>
    </citation>
    <scope>NUCLEOTIDE SEQUENCE</scope>
    <source>
        <strain evidence="3">CBS 955.72</strain>
    </source>
</reference>